<name>A0ABX1RAH9_9PSEU</name>
<dbReference type="EMBL" id="JAAXKY010000017">
    <property type="protein sequence ID" value="NMH77032.1"/>
    <property type="molecule type" value="Genomic_DNA"/>
</dbReference>
<gene>
    <name evidence="3" type="ORF">HF577_07965</name>
</gene>
<dbReference type="RefSeq" id="WP_169395107.1">
    <property type="nucleotide sequence ID" value="NZ_BAAAJH010000002.1"/>
</dbReference>
<dbReference type="Gene3D" id="3.30.750.24">
    <property type="entry name" value="STAS domain"/>
    <property type="match status" value="1"/>
</dbReference>
<protein>
    <submittedName>
        <fullName evidence="3">STAS domain-containing protein</fullName>
    </submittedName>
</protein>
<sequence>MDVFAGGREAPSPEIDTARIRLVSVSGPATEVTVHVSGEIDLFTEPALTRCLTEQLRTGPGLSSLVVDLSSVTFVGARGLSALLEVASIATRHDVAFRVVGCSRQVLRCLDIIDPHDTLPRQADCAPPASGRHRGDWGSRRRRAGDTPQRTVFIPAQTRRPVSGS</sequence>
<dbReference type="InterPro" id="IPR036513">
    <property type="entry name" value="STAS_dom_sf"/>
</dbReference>
<dbReference type="CDD" id="cd07043">
    <property type="entry name" value="STAS_anti-anti-sigma_factors"/>
    <property type="match status" value="1"/>
</dbReference>
<accession>A0ABX1RAH9</accession>
<evidence type="ECO:0000313" key="4">
    <source>
        <dbReference type="Proteomes" id="UP001296706"/>
    </source>
</evidence>
<dbReference type="PROSITE" id="PS50801">
    <property type="entry name" value="STAS"/>
    <property type="match status" value="1"/>
</dbReference>
<dbReference type="SUPFAM" id="SSF52091">
    <property type="entry name" value="SpoIIaa-like"/>
    <property type="match status" value="1"/>
</dbReference>
<comment type="caution">
    <text evidence="3">The sequence shown here is derived from an EMBL/GenBank/DDBJ whole genome shotgun (WGS) entry which is preliminary data.</text>
</comment>
<evidence type="ECO:0000313" key="3">
    <source>
        <dbReference type="EMBL" id="NMH77032.1"/>
    </source>
</evidence>
<organism evidence="3 4">
    <name type="scientific">Pseudonocardia xinjiangensis</name>
    <dbReference type="NCBI Taxonomy" id="75289"/>
    <lineage>
        <taxon>Bacteria</taxon>
        <taxon>Bacillati</taxon>
        <taxon>Actinomycetota</taxon>
        <taxon>Actinomycetes</taxon>
        <taxon>Pseudonocardiales</taxon>
        <taxon>Pseudonocardiaceae</taxon>
        <taxon>Pseudonocardia</taxon>
    </lineage>
</organism>
<dbReference type="Proteomes" id="UP001296706">
    <property type="component" value="Unassembled WGS sequence"/>
</dbReference>
<keyword evidence="4" id="KW-1185">Reference proteome</keyword>
<reference evidence="3 4" key="1">
    <citation type="submission" date="2020-04" db="EMBL/GenBank/DDBJ databases">
        <authorList>
            <person name="Klaysubun C."/>
            <person name="Duangmal K."/>
            <person name="Lipun K."/>
        </authorList>
    </citation>
    <scope>NUCLEOTIDE SEQUENCE [LARGE SCALE GENOMIC DNA]</scope>
    <source>
        <strain evidence="3 4">JCM 11839</strain>
    </source>
</reference>
<feature type="region of interest" description="Disordered" evidence="1">
    <location>
        <begin position="125"/>
        <end position="165"/>
    </location>
</feature>
<feature type="domain" description="STAS" evidence="2">
    <location>
        <begin position="32"/>
        <end position="111"/>
    </location>
</feature>
<proteinExistence type="predicted"/>
<evidence type="ECO:0000259" key="2">
    <source>
        <dbReference type="PROSITE" id="PS50801"/>
    </source>
</evidence>
<dbReference type="Pfam" id="PF01740">
    <property type="entry name" value="STAS"/>
    <property type="match status" value="1"/>
</dbReference>
<dbReference type="InterPro" id="IPR002645">
    <property type="entry name" value="STAS_dom"/>
</dbReference>
<evidence type="ECO:0000256" key="1">
    <source>
        <dbReference type="SAM" id="MobiDB-lite"/>
    </source>
</evidence>